<evidence type="ECO:0000256" key="3">
    <source>
        <dbReference type="ARBA" id="ARBA00022989"/>
    </source>
</evidence>
<feature type="domain" description="O-antigen ligase-related" evidence="6">
    <location>
        <begin position="230"/>
        <end position="378"/>
    </location>
</feature>
<dbReference type="EMBL" id="LT906441">
    <property type="protein sequence ID" value="SNV30902.1"/>
    <property type="molecule type" value="Genomic_DNA"/>
</dbReference>
<dbReference type="Proteomes" id="UP000215332">
    <property type="component" value="Chromosome 1"/>
</dbReference>
<evidence type="ECO:0000259" key="6">
    <source>
        <dbReference type="Pfam" id="PF04932"/>
    </source>
</evidence>
<keyword evidence="7" id="KW-0436">Ligase</keyword>
<dbReference type="Pfam" id="PF04932">
    <property type="entry name" value="Wzy_C"/>
    <property type="match status" value="1"/>
</dbReference>
<dbReference type="InterPro" id="IPR051533">
    <property type="entry name" value="WaaL-like"/>
</dbReference>
<feature type="transmembrane region" description="Helical" evidence="5">
    <location>
        <begin position="369"/>
        <end position="391"/>
    </location>
</feature>
<keyword evidence="2 5" id="KW-0812">Transmembrane</keyword>
<dbReference type="RefSeq" id="WP_065860970.1">
    <property type="nucleotide sequence ID" value="NZ_LT906441.1"/>
</dbReference>
<proteinExistence type="predicted"/>
<feature type="transmembrane region" description="Helical" evidence="5">
    <location>
        <begin position="133"/>
        <end position="155"/>
    </location>
</feature>
<evidence type="ECO:0000256" key="4">
    <source>
        <dbReference type="ARBA" id="ARBA00023136"/>
    </source>
</evidence>
<feature type="transmembrane region" description="Helical" evidence="5">
    <location>
        <begin position="245"/>
        <end position="261"/>
    </location>
</feature>
<comment type="subcellular location">
    <subcellularLocation>
        <location evidence="1">Membrane</location>
        <topology evidence="1">Multi-pass membrane protein</topology>
    </subcellularLocation>
</comment>
<reference evidence="7 8" key="1">
    <citation type="submission" date="2017-06" db="EMBL/GenBank/DDBJ databases">
        <authorList>
            <consortium name="Pathogen Informatics"/>
        </authorList>
    </citation>
    <scope>NUCLEOTIDE SEQUENCE [LARGE SCALE GENOMIC DNA]</scope>
    <source>
        <strain evidence="7 8">NCTC11865</strain>
    </source>
</reference>
<dbReference type="GO" id="GO:0016874">
    <property type="term" value="F:ligase activity"/>
    <property type="evidence" value="ECO:0007669"/>
    <property type="project" value="UniProtKB-KW"/>
</dbReference>
<dbReference type="eggNOG" id="ENOG5033CHW">
    <property type="taxonomic scope" value="Bacteria"/>
</dbReference>
<evidence type="ECO:0000313" key="7">
    <source>
        <dbReference type="EMBL" id="SNV30902.1"/>
    </source>
</evidence>
<dbReference type="AlphaFoldDB" id="A0A239W947"/>
<feature type="transmembrane region" description="Helical" evidence="5">
    <location>
        <begin position="423"/>
        <end position="439"/>
    </location>
</feature>
<keyword evidence="4 5" id="KW-0472">Membrane</keyword>
<keyword evidence="3 5" id="KW-1133">Transmembrane helix</keyword>
<name>A0A239W947_9ACTN</name>
<gene>
    <name evidence="7" type="ORF">SAMEA4412665_00511</name>
</gene>
<evidence type="ECO:0000256" key="2">
    <source>
        <dbReference type="ARBA" id="ARBA00022692"/>
    </source>
</evidence>
<sequence length="447" mass="48325">MDVIRRLLAEWYPDERSLGTRVTGMVAECVLAALVITATFVTTERPVRGRQTLPIFELVLCIALGVLVVVHLARWCVLDVDTRRAVIGDRRWLRVTVGAFLFVVAVAAVSLGFHDHAVRVNDAVVTHPPGWLFTVPLVQSALTVLVALALVTAIPRSGLLRALWRASVVLALATACDIVREYDTGNYYGWRVATRLGGAATIHIVYLLGIGAMIEALLHGWRRWISVPVLTILLVVLVLSGSRAGIVGVGLFAGMLVLWYAQRRLRTLKARAALVTTVLLAVCAAVVGMSLMRGSLVDRARVLTWRTAWQAATTDVATVLFGVGYGRLWPWLGGMTGALPLRSHAVRTTFFGACLPHAHNTVVAVFGEMGLVGLAALLVIFGVVIVVAVRAVRGPSRVLAMTVLASLPGLLVDTYLIKNFPVSLLWWVAVFMLLVLEAERTAGQSAT</sequence>
<accession>A0A239W947</accession>
<feature type="transmembrane region" description="Helical" evidence="5">
    <location>
        <begin position="192"/>
        <end position="214"/>
    </location>
</feature>
<dbReference type="GO" id="GO:0016020">
    <property type="term" value="C:membrane"/>
    <property type="evidence" value="ECO:0007669"/>
    <property type="project" value="UniProtKB-SubCell"/>
</dbReference>
<evidence type="ECO:0000256" key="1">
    <source>
        <dbReference type="ARBA" id="ARBA00004141"/>
    </source>
</evidence>
<dbReference type="PANTHER" id="PTHR37422">
    <property type="entry name" value="TEICHURONIC ACID BIOSYNTHESIS PROTEIN TUAE"/>
    <property type="match status" value="1"/>
</dbReference>
<feature type="transmembrane region" description="Helical" evidence="5">
    <location>
        <begin position="273"/>
        <end position="292"/>
    </location>
</feature>
<evidence type="ECO:0000256" key="5">
    <source>
        <dbReference type="SAM" id="Phobius"/>
    </source>
</evidence>
<organism evidence="7 8">
    <name type="scientific">Cutibacterium granulosum</name>
    <dbReference type="NCBI Taxonomy" id="33011"/>
    <lineage>
        <taxon>Bacteria</taxon>
        <taxon>Bacillati</taxon>
        <taxon>Actinomycetota</taxon>
        <taxon>Actinomycetes</taxon>
        <taxon>Propionibacteriales</taxon>
        <taxon>Propionibacteriaceae</taxon>
        <taxon>Cutibacterium</taxon>
    </lineage>
</organism>
<feature type="transmembrane region" description="Helical" evidence="5">
    <location>
        <begin position="21"/>
        <end position="41"/>
    </location>
</feature>
<feature type="transmembrane region" description="Helical" evidence="5">
    <location>
        <begin position="92"/>
        <end position="113"/>
    </location>
</feature>
<protein>
    <submittedName>
        <fullName evidence="7">Lipid A core - O-antigen ligase and related enzymes</fullName>
    </submittedName>
</protein>
<dbReference type="KEGG" id="cgrn:4412665_00511"/>
<dbReference type="InterPro" id="IPR007016">
    <property type="entry name" value="O-antigen_ligase-rel_domated"/>
</dbReference>
<dbReference type="PANTHER" id="PTHR37422:SF13">
    <property type="entry name" value="LIPOPOLYSACCHARIDE BIOSYNTHESIS PROTEIN PA4999-RELATED"/>
    <property type="match status" value="1"/>
</dbReference>
<feature type="transmembrane region" description="Helical" evidence="5">
    <location>
        <begin position="53"/>
        <end position="72"/>
    </location>
</feature>
<evidence type="ECO:0000313" key="8">
    <source>
        <dbReference type="Proteomes" id="UP000215332"/>
    </source>
</evidence>